<evidence type="ECO:0000256" key="2">
    <source>
        <dbReference type="ARBA" id="ARBA00008114"/>
    </source>
</evidence>
<feature type="domain" description="Cation efflux protein cytoplasmic" evidence="9">
    <location>
        <begin position="221"/>
        <end position="296"/>
    </location>
</feature>
<sequence>MLNIHGEYLMTKEKTAIKATYFSIAGNSALALIKWLAGYFGNSYALIADAIESTADIFSSLLVLLGIRYANKPADKNHPYGHGRIEPLVTFVVVGFLIVSATIIAYESIDNIRTPHAVPKPFTLYILGAIIIWKEISYQLVIRKAKLTQSTALRADAWHHRSDAITSVAAFIGISVALIMGEGYEAADDWAALFASFIILYNSYRILKPALGEIMDKDMYDEMETNVCTFAKTIDGVLDTDKCRVRKTGMTYYVDLHIIVDKNVTVKEGHDIAHRLKDSIKEAMPEIADILIHVEPSW</sequence>
<evidence type="ECO:0000256" key="4">
    <source>
        <dbReference type="ARBA" id="ARBA00022692"/>
    </source>
</evidence>
<feature type="transmembrane region" description="Helical" evidence="7">
    <location>
        <begin position="21"/>
        <end position="40"/>
    </location>
</feature>
<dbReference type="Proteomes" id="UP000184480">
    <property type="component" value="Unassembled WGS sequence"/>
</dbReference>
<comment type="subcellular location">
    <subcellularLocation>
        <location evidence="1">Membrane</location>
        <topology evidence="1">Multi-pass membrane protein</topology>
    </subcellularLocation>
</comment>
<feature type="transmembrane region" description="Helical" evidence="7">
    <location>
        <begin position="122"/>
        <end position="142"/>
    </location>
</feature>
<reference evidence="11" key="1">
    <citation type="submission" date="2016-11" db="EMBL/GenBank/DDBJ databases">
        <authorList>
            <person name="Varghese N."/>
            <person name="Submissions S."/>
        </authorList>
    </citation>
    <scope>NUCLEOTIDE SEQUENCE [LARGE SCALE GENOMIC DNA]</scope>
    <source>
        <strain evidence="11">DSM 27370</strain>
    </source>
</reference>
<comment type="similarity">
    <text evidence="2">Belongs to the cation diffusion facilitator (CDF) transporter (TC 2.A.4) family.</text>
</comment>
<dbReference type="InterPro" id="IPR002524">
    <property type="entry name" value="Cation_efflux"/>
</dbReference>
<dbReference type="Pfam" id="PF01545">
    <property type="entry name" value="Cation_efflux"/>
    <property type="match status" value="1"/>
</dbReference>
<accession>A0A1M5FJ50</accession>
<feature type="transmembrane region" description="Helical" evidence="7">
    <location>
        <begin position="88"/>
        <end position="106"/>
    </location>
</feature>
<evidence type="ECO:0000259" key="9">
    <source>
        <dbReference type="Pfam" id="PF16916"/>
    </source>
</evidence>
<dbReference type="NCBIfam" id="TIGR01297">
    <property type="entry name" value="CDF"/>
    <property type="match status" value="1"/>
</dbReference>
<dbReference type="InterPro" id="IPR027470">
    <property type="entry name" value="Cation_efflux_CTD"/>
</dbReference>
<keyword evidence="4 7" id="KW-0812">Transmembrane</keyword>
<dbReference type="EMBL" id="FQUC01000012">
    <property type="protein sequence ID" value="SHF91449.1"/>
    <property type="molecule type" value="Genomic_DNA"/>
</dbReference>
<dbReference type="InterPro" id="IPR027469">
    <property type="entry name" value="Cation_efflux_TMD_sf"/>
</dbReference>
<dbReference type="InterPro" id="IPR058533">
    <property type="entry name" value="Cation_efflux_TM"/>
</dbReference>
<evidence type="ECO:0000256" key="1">
    <source>
        <dbReference type="ARBA" id="ARBA00004141"/>
    </source>
</evidence>
<feature type="domain" description="Cation efflux protein transmembrane" evidence="8">
    <location>
        <begin position="22"/>
        <end position="215"/>
    </location>
</feature>
<evidence type="ECO:0000313" key="11">
    <source>
        <dbReference type="Proteomes" id="UP000184480"/>
    </source>
</evidence>
<dbReference type="PANTHER" id="PTHR43840">
    <property type="entry name" value="MITOCHONDRIAL METAL TRANSPORTER 1-RELATED"/>
    <property type="match status" value="1"/>
</dbReference>
<evidence type="ECO:0000256" key="7">
    <source>
        <dbReference type="SAM" id="Phobius"/>
    </source>
</evidence>
<dbReference type="GO" id="GO:0016020">
    <property type="term" value="C:membrane"/>
    <property type="evidence" value="ECO:0007669"/>
    <property type="project" value="UniProtKB-SubCell"/>
</dbReference>
<dbReference type="SUPFAM" id="SSF161111">
    <property type="entry name" value="Cation efflux protein transmembrane domain-like"/>
    <property type="match status" value="1"/>
</dbReference>
<name>A0A1M5FJ50_9BACT</name>
<dbReference type="PANTHER" id="PTHR43840:SF15">
    <property type="entry name" value="MITOCHONDRIAL METAL TRANSPORTER 1-RELATED"/>
    <property type="match status" value="1"/>
</dbReference>
<evidence type="ECO:0000259" key="8">
    <source>
        <dbReference type="Pfam" id="PF01545"/>
    </source>
</evidence>
<dbReference type="Gene3D" id="1.20.1510.10">
    <property type="entry name" value="Cation efflux protein transmembrane domain"/>
    <property type="match status" value="1"/>
</dbReference>
<dbReference type="InterPro" id="IPR050291">
    <property type="entry name" value="CDF_Transporter"/>
</dbReference>
<keyword evidence="3" id="KW-0813">Transport</keyword>
<dbReference type="Pfam" id="PF16916">
    <property type="entry name" value="ZT_dimer"/>
    <property type="match status" value="1"/>
</dbReference>
<feature type="transmembrane region" description="Helical" evidence="7">
    <location>
        <begin position="190"/>
        <end position="207"/>
    </location>
</feature>
<dbReference type="FunFam" id="1.20.1510.10:FF:000006">
    <property type="entry name" value="Divalent cation efflux transporter"/>
    <property type="match status" value="1"/>
</dbReference>
<evidence type="ECO:0000256" key="5">
    <source>
        <dbReference type="ARBA" id="ARBA00022989"/>
    </source>
</evidence>
<keyword evidence="5 7" id="KW-1133">Transmembrane helix</keyword>
<evidence type="ECO:0000313" key="10">
    <source>
        <dbReference type="EMBL" id="SHF91449.1"/>
    </source>
</evidence>
<proteinExistence type="inferred from homology"/>
<dbReference type="AlphaFoldDB" id="A0A1M5FJ50"/>
<dbReference type="Gene3D" id="3.30.70.1350">
    <property type="entry name" value="Cation efflux protein, cytoplasmic domain"/>
    <property type="match status" value="1"/>
</dbReference>
<dbReference type="STRING" id="1346286.SAMN05444362_11212"/>
<dbReference type="GO" id="GO:0008324">
    <property type="term" value="F:monoatomic cation transmembrane transporter activity"/>
    <property type="evidence" value="ECO:0007669"/>
    <property type="project" value="InterPro"/>
</dbReference>
<evidence type="ECO:0000256" key="6">
    <source>
        <dbReference type="ARBA" id="ARBA00023136"/>
    </source>
</evidence>
<evidence type="ECO:0000256" key="3">
    <source>
        <dbReference type="ARBA" id="ARBA00022448"/>
    </source>
</evidence>
<feature type="transmembrane region" description="Helical" evidence="7">
    <location>
        <begin position="163"/>
        <end position="184"/>
    </location>
</feature>
<feature type="transmembrane region" description="Helical" evidence="7">
    <location>
        <begin position="46"/>
        <end position="67"/>
    </location>
</feature>
<keyword evidence="11" id="KW-1185">Reference proteome</keyword>
<dbReference type="SUPFAM" id="SSF160240">
    <property type="entry name" value="Cation efflux protein cytoplasmic domain-like"/>
    <property type="match status" value="1"/>
</dbReference>
<organism evidence="10 11">
    <name type="scientific">Dysgonomonas macrotermitis</name>
    <dbReference type="NCBI Taxonomy" id="1346286"/>
    <lineage>
        <taxon>Bacteria</taxon>
        <taxon>Pseudomonadati</taxon>
        <taxon>Bacteroidota</taxon>
        <taxon>Bacteroidia</taxon>
        <taxon>Bacteroidales</taxon>
        <taxon>Dysgonomonadaceae</taxon>
        <taxon>Dysgonomonas</taxon>
    </lineage>
</organism>
<gene>
    <name evidence="10" type="ORF">SAMN05444362_11212</name>
</gene>
<protein>
    <submittedName>
        <fullName evidence="10">Cation diffusion facilitator family transporter</fullName>
    </submittedName>
</protein>
<dbReference type="InterPro" id="IPR036837">
    <property type="entry name" value="Cation_efflux_CTD_sf"/>
</dbReference>
<keyword evidence="6 7" id="KW-0472">Membrane</keyword>